<dbReference type="PANTHER" id="PTHR30329:SF21">
    <property type="entry name" value="LIPOPROTEIN YIAD-RELATED"/>
    <property type="match status" value="1"/>
</dbReference>
<reference evidence="3 4" key="1">
    <citation type="submission" date="2020-11" db="EMBL/GenBank/DDBJ databases">
        <title>Vibrio nitrifigilis sp. nov., a marine nitrogen-fixing bacterium isolated from the lagoon sediment of an islet inside an atoll.</title>
        <authorList>
            <person name="Wang L.-T."/>
            <person name="Shieh W.Y."/>
        </authorList>
    </citation>
    <scope>NUCLEOTIDE SEQUENCE [LARGE SCALE GENOMIC DNA]</scope>
    <source>
        <strain evidence="3 4">NFV-1</strain>
    </source>
</reference>
<evidence type="ECO:0000313" key="3">
    <source>
        <dbReference type="EMBL" id="MBF9002235.1"/>
    </source>
</evidence>
<dbReference type="InterPro" id="IPR036737">
    <property type="entry name" value="OmpA-like_sf"/>
</dbReference>
<keyword evidence="4" id="KW-1185">Reference proteome</keyword>
<dbReference type="PROSITE" id="PS51123">
    <property type="entry name" value="OMPA_2"/>
    <property type="match status" value="1"/>
</dbReference>
<organism evidence="3 4">
    <name type="scientific">Vibrio nitrifigilis</name>
    <dbReference type="NCBI Taxonomy" id="2789781"/>
    <lineage>
        <taxon>Bacteria</taxon>
        <taxon>Pseudomonadati</taxon>
        <taxon>Pseudomonadota</taxon>
        <taxon>Gammaproteobacteria</taxon>
        <taxon>Vibrionales</taxon>
        <taxon>Vibrionaceae</taxon>
        <taxon>Vibrio</taxon>
    </lineage>
</organism>
<name>A0ABS0GIH3_9VIBR</name>
<comment type="caution">
    <text evidence="3">The sequence shown here is derived from an EMBL/GenBank/DDBJ whole genome shotgun (WGS) entry which is preliminary data.</text>
</comment>
<dbReference type="InterPro" id="IPR006665">
    <property type="entry name" value="OmpA-like"/>
</dbReference>
<proteinExistence type="predicted"/>
<accession>A0ABS0GIH3</accession>
<evidence type="ECO:0000256" key="1">
    <source>
        <dbReference type="PROSITE-ProRule" id="PRU00473"/>
    </source>
</evidence>
<protein>
    <submittedName>
        <fullName evidence="3">OmpA family protein</fullName>
    </submittedName>
</protein>
<evidence type="ECO:0000313" key="4">
    <source>
        <dbReference type="Proteomes" id="UP000597206"/>
    </source>
</evidence>
<dbReference type="EMBL" id="JADPMR010000004">
    <property type="protein sequence ID" value="MBF9002235.1"/>
    <property type="molecule type" value="Genomic_DNA"/>
</dbReference>
<gene>
    <name evidence="3" type="ORF">I1A42_17340</name>
</gene>
<dbReference type="Pfam" id="PF00691">
    <property type="entry name" value="OmpA"/>
    <property type="match status" value="1"/>
</dbReference>
<evidence type="ECO:0000259" key="2">
    <source>
        <dbReference type="PROSITE" id="PS51123"/>
    </source>
</evidence>
<dbReference type="SUPFAM" id="SSF103088">
    <property type="entry name" value="OmpA-like"/>
    <property type="match status" value="1"/>
</dbReference>
<feature type="domain" description="OmpA-like" evidence="2">
    <location>
        <begin position="93"/>
        <end position="207"/>
    </location>
</feature>
<dbReference type="RefSeq" id="WP_196124197.1">
    <property type="nucleotide sequence ID" value="NZ_JADPMR010000004.1"/>
</dbReference>
<keyword evidence="1" id="KW-0472">Membrane</keyword>
<dbReference type="Gene3D" id="3.30.1330.60">
    <property type="entry name" value="OmpA-like domain"/>
    <property type="match status" value="1"/>
</dbReference>
<dbReference type="PANTHER" id="PTHR30329">
    <property type="entry name" value="STATOR ELEMENT OF FLAGELLAR MOTOR COMPLEX"/>
    <property type="match status" value="1"/>
</dbReference>
<dbReference type="InterPro" id="IPR050330">
    <property type="entry name" value="Bact_OuterMem_StrucFunc"/>
</dbReference>
<sequence length="208" mass="23608">MRTKVFTMITASCISYNVFADNDSMYSYLCQHAENTETYQVRTATHAKTLVMYPGDSLQTKSTDTVNDVDWIKANIKPEQLPKNCLSYVLSQGYWEQGKGIARFHFQFDSSELSANDEQILSRVFELVKNVPNVTLVGHTDNVGSKEYNQQLGFKRAEWVSKLLTSKTKSIETTVSSRGETQPLSLSNNKSGRALNRRVEVFLENNEQ</sequence>
<dbReference type="CDD" id="cd07185">
    <property type="entry name" value="OmpA_C-like"/>
    <property type="match status" value="1"/>
</dbReference>
<dbReference type="Proteomes" id="UP000597206">
    <property type="component" value="Unassembled WGS sequence"/>
</dbReference>